<dbReference type="InterPro" id="IPR029063">
    <property type="entry name" value="SAM-dependent_MTases_sf"/>
</dbReference>
<dbReference type="OrthoDB" id="61390at2759"/>
<keyword evidence="2" id="KW-1185">Reference proteome</keyword>
<evidence type="ECO:0000313" key="1">
    <source>
        <dbReference type="EMBL" id="KAF2493290.1"/>
    </source>
</evidence>
<dbReference type="EMBL" id="MU004192">
    <property type="protein sequence ID" value="KAF2493290.1"/>
    <property type="molecule type" value="Genomic_DNA"/>
</dbReference>
<evidence type="ECO:0008006" key="3">
    <source>
        <dbReference type="Google" id="ProtNLM"/>
    </source>
</evidence>
<dbReference type="Proteomes" id="UP000799750">
    <property type="component" value="Unassembled WGS sequence"/>
</dbReference>
<sequence length="431" mass="48866">MPLSSTIESSLFLDHHSPNPIPDSVKMNGFKSLGIAVSIVLFFTQKPQIIKFILPLIPFIYFFTSNNDYTVPWTDLRQAAVFICGIIFIPTVRTLAPQLKKVIWHESEAIVEVYGLEHGRLNIDLPPKSMWMNMGYWKDTNDFPTACRALLIKVLETADVMRRTPGKDESTALELIDLGFGCGDQTEYLTRQVEGSSGTLYHADEWARTTSSQQKFPLFRKYTGITLSKTQFKYAEARLNTFQHLNQGDLATDHISDRVQIFCGDAARPDAWPQALLTAVQTNSERTTRWVLALDTFYHFSPSRWAVIAHAYEKLDASVMAFDLVLAEDVTLFQKALLFLVCVLSGSPYGNFVTVDQYRKKLQEAGYRAENIAMEDISEHVFTPLTGFLDRRERDLDAIGVGFGGLKAAKWLFGWWARTRIVRGVIVVARR</sequence>
<gene>
    <name evidence="1" type="ORF">BU16DRAFT_563455</name>
</gene>
<evidence type="ECO:0000313" key="2">
    <source>
        <dbReference type="Proteomes" id="UP000799750"/>
    </source>
</evidence>
<dbReference type="SUPFAM" id="SSF53335">
    <property type="entry name" value="S-adenosyl-L-methionine-dependent methyltransferases"/>
    <property type="match status" value="1"/>
</dbReference>
<proteinExistence type="predicted"/>
<accession>A0A6A6QMR9</accession>
<reference evidence="1" key="1">
    <citation type="journal article" date="2020" name="Stud. Mycol.">
        <title>101 Dothideomycetes genomes: a test case for predicting lifestyles and emergence of pathogens.</title>
        <authorList>
            <person name="Haridas S."/>
            <person name="Albert R."/>
            <person name="Binder M."/>
            <person name="Bloem J."/>
            <person name="Labutti K."/>
            <person name="Salamov A."/>
            <person name="Andreopoulos B."/>
            <person name="Baker S."/>
            <person name="Barry K."/>
            <person name="Bills G."/>
            <person name="Bluhm B."/>
            <person name="Cannon C."/>
            <person name="Castanera R."/>
            <person name="Culley D."/>
            <person name="Daum C."/>
            <person name="Ezra D."/>
            <person name="Gonzalez J."/>
            <person name="Henrissat B."/>
            <person name="Kuo A."/>
            <person name="Liang C."/>
            <person name="Lipzen A."/>
            <person name="Lutzoni F."/>
            <person name="Magnuson J."/>
            <person name="Mondo S."/>
            <person name="Nolan M."/>
            <person name="Ohm R."/>
            <person name="Pangilinan J."/>
            <person name="Park H.-J."/>
            <person name="Ramirez L."/>
            <person name="Alfaro M."/>
            <person name="Sun H."/>
            <person name="Tritt A."/>
            <person name="Yoshinaga Y."/>
            <person name="Zwiers L.-H."/>
            <person name="Turgeon B."/>
            <person name="Goodwin S."/>
            <person name="Spatafora J."/>
            <person name="Crous P."/>
            <person name="Grigoriev I."/>
        </authorList>
    </citation>
    <scope>NUCLEOTIDE SEQUENCE</scope>
    <source>
        <strain evidence="1">CBS 269.34</strain>
    </source>
</reference>
<name>A0A6A6QMR9_9PEZI</name>
<dbReference type="Gene3D" id="3.40.50.150">
    <property type="entry name" value="Vaccinia Virus protein VP39"/>
    <property type="match status" value="1"/>
</dbReference>
<organism evidence="1 2">
    <name type="scientific">Lophium mytilinum</name>
    <dbReference type="NCBI Taxonomy" id="390894"/>
    <lineage>
        <taxon>Eukaryota</taxon>
        <taxon>Fungi</taxon>
        <taxon>Dikarya</taxon>
        <taxon>Ascomycota</taxon>
        <taxon>Pezizomycotina</taxon>
        <taxon>Dothideomycetes</taxon>
        <taxon>Pleosporomycetidae</taxon>
        <taxon>Mytilinidiales</taxon>
        <taxon>Mytilinidiaceae</taxon>
        <taxon>Lophium</taxon>
    </lineage>
</organism>
<dbReference type="AlphaFoldDB" id="A0A6A6QMR9"/>
<protein>
    <recommendedName>
        <fullName evidence="3">S-adenosyl-L-methionine-dependent methyltransferase</fullName>
    </recommendedName>
</protein>